<evidence type="ECO:0008006" key="3">
    <source>
        <dbReference type="Google" id="ProtNLM"/>
    </source>
</evidence>
<dbReference type="RefSeq" id="WP_218470946.1">
    <property type="nucleotide sequence ID" value="NZ_BAABJN010000006.1"/>
</dbReference>
<dbReference type="InterPro" id="IPR041720">
    <property type="entry name" value="FbaB-like"/>
</dbReference>
<dbReference type="PIRSF" id="PIRSF038992">
    <property type="entry name" value="Aldolase_Ia"/>
    <property type="match status" value="1"/>
</dbReference>
<dbReference type="Proteomes" id="UP000694257">
    <property type="component" value="Chromosome"/>
</dbReference>
<dbReference type="PANTHER" id="PTHR47916:SF1">
    <property type="entry name" value="3-HYDROXY-5-PHOSPHONOOXYPENTANE-2,4-DIONE THIOLASE"/>
    <property type="match status" value="1"/>
</dbReference>
<protein>
    <recommendedName>
        <fullName evidence="3">Fructose-bisphosphate aldolase</fullName>
    </recommendedName>
</protein>
<dbReference type="SMART" id="SM01133">
    <property type="entry name" value="DeoC"/>
    <property type="match status" value="1"/>
</dbReference>
<gene>
    <name evidence="1" type="ORF">KV110_32290</name>
</gene>
<keyword evidence="2" id="KW-1185">Reference proteome</keyword>
<dbReference type="Pfam" id="PF01791">
    <property type="entry name" value="DeoC"/>
    <property type="match status" value="1"/>
</dbReference>
<evidence type="ECO:0000313" key="2">
    <source>
        <dbReference type="Proteomes" id="UP000694257"/>
    </source>
</evidence>
<dbReference type="InterPro" id="IPR050456">
    <property type="entry name" value="DeoC/FbaB_aldolase"/>
</dbReference>
<proteinExistence type="predicted"/>
<dbReference type="EMBL" id="CP078145">
    <property type="protein sequence ID" value="QXN90074.1"/>
    <property type="molecule type" value="Genomic_DNA"/>
</dbReference>
<evidence type="ECO:0000313" key="1">
    <source>
        <dbReference type="EMBL" id="QXN90074.1"/>
    </source>
</evidence>
<name>A0ABX8RKD2_NOCIO</name>
<organism evidence="1 2">
    <name type="scientific">Nocardia iowensis</name>
    <dbReference type="NCBI Taxonomy" id="204891"/>
    <lineage>
        <taxon>Bacteria</taxon>
        <taxon>Bacillati</taxon>
        <taxon>Actinomycetota</taxon>
        <taxon>Actinomycetes</taxon>
        <taxon>Mycobacteriales</taxon>
        <taxon>Nocardiaceae</taxon>
        <taxon>Nocardia</taxon>
    </lineage>
</organism>
<dbReference type="InterPro" id="IPR002915">
    <property type="entry name" value="DeoC/FbaB/LacD_aldolase"/>
</dbReference>
<accession>A0ABX8RKD2</accession>
<sequence>MSNGKHRRMRRLFGADGKTFLIAVDHSLTTGTTGGLSDMGSVLRAVVRGGADGVVAHRGSATREMPVQRETALIVHLSGSTALSAHPELKTRVCDPETAVALGADAVSVHITLGAGSVEDRAALADLSRVAKSCDALGLPLLTMTYVLTADRDRGRSVIHAARVAAELGADIVKAAHPGDEHLAELASQVDVPVVIAGGQLDVPWDEFLSSAKNAMGVGLAGFCVGRQVFGSADPERATAQLKSIVHGADATVLPEYAAMGRK</sequence>
<reference evidence="1 2" key="1">
    <citation type="submission" date="2021-07" db="EMBL/GenBank/DDBJ databases">
        <title>Whole Genome Sequence of Nocardia Iowensis.</title>
        <authorList>
            <person name="Lamm A."/>
            <person name="Collins-Fairclough A.M."/>
            <person name="Bunk B."/>
            <person name="Sproer C."/>
        </authorList>
    </citation>
    <scope>NUCLEOTIDE SEQUENCE [LARGE SCALE GENOMIC DNA]</scope>
    <source>
        <strain evidence="1 2">NRRL 5646</strain>
    </source>
</reference>
<dbReference type="PANTHER" id="PTHR47916">
    <property type="entry name" value="FRUCTOSE-BISPHOSPHATE ALDOLASE CLASS 1"/>
    <property type="match status" value="1"/>
</dbReference>